<dbReference type="AlphaFoldDB" id="A0A852YMW8"/>
<name>A0A852YMW8_9MICO</name>
<dbReference type="Proteomes" id="UP000553888">
    <property type="component" value="Unassembled WGS sequence"/>
</dbReference>
<dbReference type="InterPro" id="IPR013022">
    <property type="entry name" value="Xyl_isomerase-like_TIM-brl"/>
</dbReference>
<dbReference type="InterPro" id="IPR050312">
    <property type="entry name" value="IolE/XylAMocC-like"/>
</dbReference>
<dbReference type="Gene3D" id="3.20.20.150">
    <property type="entry name" value="Divalent-metal-dependent TIM barrel enzymes"/>
    <property type="match status" value="1"/>
</dbReference>
<dbReference type="SUPFAM" id="SSF51658">
    <property type="entry name" value="Xylose isomerase-like"/>
    <property type="match status" value="1"/>
</dbReference>
<evidence type="ECO:0000313" key="4">
    <source>
        <dbReference type="Proteomes" id="UP000553888"/>
    </source>
</evidence>
<keyword evidence="4" id="KW-1185">Reference proteome</keyword>
<proteinExistence type="predicted"/>
<evidence type="ECO:0000259" key="2">
    <source>
        <dbReference type="Pfam" id="PF01261"/>
    </source>
</evidence>
<comment type="caution">
    <text evidence="3">The sequence shown here is derived from an EMBL/GenBank/DDBJ whole genome shotgun (WGS) entry which is preliminary data.</text>
</comment>
<keyword evidence="3" id="KW-0413">Isomerase</keyword>
<feature type="domain" description="Xylose isomerase-like TIM barrel" evidence="2">
    <location>
        <begin position="26"/>
        <end position="214"/>
    </location>
</feature>
<accession>A0A852YMW8</accession>
<dbReference type="PANTHER" id="PTHR12110:SF41">
    <property type="entry name" value="INOSOSE DEHYDRATASE"/>
    <property type="match status" value="1"/>
</dbReference>
<dbReference type="Pfam" id="PF01261">
    <property type="entry name" value="AP_endonuc_2"/>
    <property type="match status" value="1"/>
</dbReference>
<dbReference type="PANTHER" id="PTHR12110">
    <property type="entry name" value="HYDROXYPYRUVATE ISOMERASE"/>
    <property type="match status" value="1"/>
</dbReference>
<dbReference type="EMBL" id="JACBZY010000001">
    <property type="protein sequence ID" value="NYG98565.1"/>
    <property type="molecule type" value="Genomic_DNA"/>
</dbReference>
<reference evidence="3 4" key="1">
    <citation type="submission" date="2020-07" db="EMBL/GenBank/DDBJ databases">
        <title>Sequencing the genomes of 1000 actinobacteria strains.</title>
        <authorList>
            <person name="Klenk H.-P."/>
        </authorList>
    </citation>
    <scope>NUCLEOTIDE SEQUENCE [LARGE SCALE GENOMIC DNA]</scope>
    <source>
        <strain evidence="3 4">DSM 23141</strain>
    </source>
</reference>
<organism evidence="3 4">
    <name type="scientific">Schumannella luteola</name>
    <dbReference type="NCBI Taxonomy" id="472059"/>
    <lineage>
        <taxon>Bacteria</taxon>
        <taxon>Bacillati</taxon>
        <taxon>Actinomycetota</taxon>
        <taxon>Actinomycetes</taxon>
        <taxon>Micrococcales</taxon>
        <taxon>Microbacteriaceae</taxon>
        <taxon>Schumannella</taxon>
    </lineage>
</organism>
<gene>
    <name evidence="3" type="ORF">BJ979_001191</name>
</gene>
<dbReference type="InterPro" id="IPR036237">
    <property type="entry name" value="Xyl_isomerase-like_sf"/>
</dbReference>
<dbReference type="RefSeq" id="WP_179566148.1">
    <property type="nucleotide sequence ID" value="NZ_JACBZY010000001.1"/>
</dbReference>
<evidence type="ECO:0000256" key="1">
    <source>
        <dbReference type="ARBA" id="ARBA00023277"/>
    </source>
</evidence>
<protein>
    <submittedName>
        <fullName evidence="3">Sugar phosphate isomerase/epimerase</fullName>
    </submittedName>
</protein>
<evidence type="ECO:0000313" key="3">
    <source>
        <dbReference type="EMBL" id="NYG98565.1"/>
    </source>
</evidence>
<sequence length="263" mass="27659">MAQPLSVQLYTVRDALAADTPGTLKRLADIGFTQVEPFAIVDFADALADALPASGLGISSAHNGLVGDDVDAHQVLAVAQRLGVPTVIDPYVGPEKWQTREDVLATAAKLSALVGPAHDLGLRIGYHNHAHELQSRIDGTTALEVFADALHEAVVLEVDTYWAEIGGVNAAELLGRLGDRVQFLHIKDGPRVDDVKTQTAAGRGEIPIADILAAAPHATPVVELDDHAGGDMFDEVIESFRYLTEELGQTAGTPSAGTPKGGN</sequence>
<dbReference type="GO" id="GO:0016853">
    <property type="term" value="F:isomerase activity"/>
    <property type="evidence" value="ECO:0007669"/>
    <property type="project" value="UniProtKB-KW"/>
</dbReference>
<keyword evidence="1" id="KW-0119">Carbohydrate metabolism</keyword>